<protein>
    <recommendedName>
        <fullName evidence="5">Transposase</fullName>
    </recommendedName>
</protein>
<evidence type="ECO:0000256" key="1">
    <source>
        <dbReference type="SAM" id="Coils"/>
    </source>
</evidence>
<dbReference type="EMBL" id="FNGP01000002">
    <property type="protein sequence ID" value="SDL37131.1"/>
    <property type="molecule type" value="Genomic_DNA"/>
</dbReference>
<name>A0A1G9JIB1_9ACTN</name>
<feature type="region of interest" description="Disordered" evidence="2">
    <location>
        <begin position="67"/>
        <end position="87"/>
    </location>
</feature>
<evidence type="ECO:0000256" key="2">
    <source>
        <dbReference type="SAM" id="MobiDB-lite"/>
    </source>
</evidence>
<keyword evidence="4" id="KW-1185">Reference proteome</keyword>
<feature type="coiled-coil region" evidence="1">
    <location>
        <begin position="88"/>
        <end position="122"/>
    </location>
</feature>
<organism evidence="3 4">
    <name type="scientific">Tessaracoccus oleiagri</name>
    <dbReference type="NCBI Taxonomy" id="686624"/>
    <lineage>
        <taxon>Bacteria</taxon>
        <taxon>Bacillati</taxon>
        <taxon>Actinomycetota</taxon>
        <taxon>Actinomycetes</taxon>
        <taxon>Propionibacteriales</taxon>
        <taxon>Propionibacteriaceae</taxon>
        <taxon>Tessaracoccus</taxon>
    </lineage>
</organism>
<accession>A0A1G9JIB1</accession>
<evidence type="ECO:0008006" key="5">
    <source>
        <dbReference type="Google" id="ProtNLM"/>
    </source>
</evidence>
<dbReference type="STRING" id="686624.SAMN04488242_1263"/>
<reference evidence="3 4" key="1">
    <citation type="submission" date="2016-10" db="EMBL/GenBank/DDBJ databases">
        <authorList>
            <person name="de Groot N.N."/>
        </authorList>
    </citation>
    <scope>NUCLEOTIDE SEQUENCE [LARGE SCALE GENOMIC DNA]</scope>
    <source>
        <strain evidence="3 4">CGMCC 1.9159</strain>
    </source>
</reference>
<feature type="compositionally biased region" description="Pro residues" evidence="2">
    <location>
        <begin position="160"/>
        <end position="171"/>
    </location>
</feature>
<evidence type="ECO:0000313" key="3">
    <source>
        <dbReference type="EMBL" id="SDL37131.1"/>
    </source>
</evidence>
<dbReference type="AlphaFoldDB" id="A0A1G9JIB1"/>
<gene>
    <name evidence="3" type="ORF">SAMN04488242_1263</name>
</gene>
<keyword evidence="1" id="KW-0175">Coiled coil</keyword>
<sequence length="171" mass="19640">MDMEVVSEAVPFRPSKRHHFTAAQKWALLLEWDQCLDRGAKTAFCRRIGVWTGTPWEWSRQRADGRLRDPATVESMSEEPKGYTPRLNFEERQELERLRREKQRLERELEQSQAAVEILGKAAALLESLAKSAEQPPTPEPEPKPGRPAWLQGPDTSQLPPIPPRPSKPRE</sequence>
<dbReference type="Proteomes" id="UP000199475">
    <property type="component" value="Unassembled WGS sequence"/>
</dbReference>
<evidence type="ECO:0000313" key="4">
    <source>
        <dbReference type="Proteomes" id="UP000199475"/>
    </source>
</evidence>
<feature type="region of interest" description="Disordered" evidence="2">
    <location>
        <begin position="128"/>
        <end position="171"/>
    </location>
</feature>
<proteinExistence type="predicted"/>